<dbReference type="GO" id="GO:0005886">
    <property type="term" value="C:plasma membrane"/>
    <property type="evidence" value="ECO:0007669"/>
    <property type="project" value="InterPro"/>
</dbReference>
<dbReference type="InterPro" id="IPR004329">
    <property type="entry name" value="CcmE"/>
</dbReference>
<dbReference type="Gene3D" id="2.40.50.140">
    <property type="entry name" value="Nucleic acid-binding proteins"/>
    <property type="match status" value="1"/>
</dbReference>
<keyword evidence="7" id="KW-1185">Reference proteome</keyword>
<dbReference type="STRING" id="870242.cpu_21410"/>
<evidence type="ECO:0000256" key="5">
    <source>
        <dbReference type="SAM" id="Phobius"/>
    </source>
</evidence>
<dbReference type="OrthoDB" id="9794828at2"/>
<gene>
    <name evidence="6" type="ORF">cpu_21410</name>
</gene>
<comment type="caution">
    <text evidence="6">The sequence shown here is derived from an EMBL/GenBank/DDBJ whole genome shotgun (WGS) entry which is preliminary data.</text>
</comment>
<keyword evidence="2" id="KW-0349">Heme</keyword>
<comment type="subcellular location">
    <subcellularLocation>
        <location evidence="1">Membrane</location>
    </subcellularLocation>
</comment>
<dbReference type="GO" id="GO:0020037">
    <property type="term" value="F:heme binding"/>
    <property type="evidence" value="ECO:0007669"/>
    <property type="project" value="InterPro"/>
</dbReference>
<keyword evidence="5" id="KW-0812">Transmembrane</keyword>
<evidence type="ECO:0000313" key="7">
    <source>
        <dbReference type="Proteomes" id="UP000187485"/>
    </source>
</evidence>
<dbReference type="AlphaFoldDB" id="A0A1L8CXM6"/>
<evidence type="ECO:0000313" key="6">
    <source>
        <dbReference type="EMBL" id="GAV23631.1"/>
    </source>
</evidence>
<evidence type="ECO:0000256" key="1">
    <source>
        <dbReference type="ARBA" id="ARBA00004370"/>
    </source>
</evidence>
<keyword evidence="4 5" id="KW-0472">Membrane</keyword>
<name>A0A1L8CXM6_9THEO</name>
<organism evidence="6 7">
    <name type="scientific">Carboxydothermus pertinax</name>
    <dbReference type="NCBI Taxonomy" id="870242"/>
    <lineage>
        <taxon>Bacteria</taxon>
        <taxon>Bacillati</taxon>
        <taxon>Bacillota</taxon>
        <taxon>Clostridia</taxon>
        <taxon>Thermoanaerobacterales</taxon>
        <taxon>Thermoanaerobacteraceae</taxon>
        <taxon>Carboxydothermus</taxon>
    </lineage>
</organism>
<sequence>MNQRAKVLVGSSIIVIAIAFLFISAFASSGKSYSLQVDEAVYKIVYENAKDEKMRIEGRVLPGSVSWNAKSLELKFVMIPIKGSAKSQLPVIYNDVKPDNFEHPEAQIVVEGKYDGNVFKADTLLVKCPSKYEKKQQ</sequence>
<dbReference type="InterPro" id="IPR036127">
    <property type="entry name" value="CcmE-like_sf"/>
</dbReference>
<keyword evidence="3" id="KW-0201">Cytochrome c-type biogenesis</keyword>
<proteinExistence type="predicted"/>
<dbReference type="RefSeq" id="WP_075860024.1">
    <property type="nucleotide sequence ID" value="NZ_BDJK01000055.1"/>
</dbReference>
<evidence type="ECO:0000256" key="4">
    <source>
        <dbReference type="ARBA" id="ARBA00023136"/>
    </source>
</evidence>
<dbReference type="SUPFAM" id="SSF82093">
    <property type="entry name" value="Heme chaperone CcmE"/>
    <property type="match status" value="1"/>
</dbReference>
<reference evidence="7" key="1">
    <citation type="submission" date="2016-12" db="EMBL/GenBank/DDBJ databases">
        <title>Draft Genome Sequences od Carboxydothermus pertinax and islandicus, Hydrogenogenic Carboxydotrophic Bacteria.</title>
        <authorList>
            <person name="Fukuyama Y."/>
            <person name="Ohmae K."/>
            <person name="Yoneda Y."/>
            <person name="Yoshida T."/>
            <person name="Sako Y."/>
        </authorList>
    </citation>
    <scope>NUCLEOTIDE SEQUENCE [LARGE SCALE GENOMIC DNA]</scope>
    <source>
        <strain evidence="7">Ug1</strain>
    </source>
</reference>
<protein>
    <submittedName>
        <fullName evidence="6">Cytochrome c biogenesis protein</fullName>
    </submittedName>
</protein>
<evidence type="ECO:0000256" key="2">
    <source>
        <dbReference type="ARBA" id="ARBA00022617"/>
    </source>
</evidence>
<dbReference type="Proteomes" id="UP000187485">
    <property type="component" value="Unassembled WGS sequence"/>
</dbReference>
<feature type="transmembrane region" description="Helical" evidence="5">
    <location>
        <begin position="7"/>
        <end position="27"/>
    </location>
</feature>
<dbReference type="Pfam" id="PF03100">
    <property type="entry name" value="CcmE"/>
    <property type="match status" value="1"/>
</dbReference>
<dbReference type="GO" id="GO:0017004">
    <property type="term" value="P:cytochrome complex assembly"/>
    <property type="evidence" value="ECO:0007669"/>
    <property type="project" value="UniProtKB-KW"/>
</dbReference>
<keyword evidence="2" id="KW-0479">Metal-binding</keyword>
<keyword evidence="5" id="KW-1133">Transmembrane helix</keyword>
<dbReference type="EMBL" id="BDJK01000055">
    <property type="protein sequence ID" value="GAV23631.1"/>
    <property type="molecule type" value="Genomic_DNA"/>
</dbReference>
<evidence type="ECO:0000256" key="3">
    <source>
        <dbReference type="ARBA" id="ARBA00022748"/>
    </source>
</evidence>
<dbReference type="InterPro" id="IPR012340">
    <property type="entry name" value="NA-bd_OB-fold"/>
</dbReference>
<keyword evidence="2" id="KW-0408">Iron</keyword>
<dbReference type="GO" id="GO:0017003">
    <property type="term" value="P:protein-heme linkage"/>
    <property type="evidence" value="ECO:0007669"/>
    <property type="project" value="InterPro"/>
</dbReference>
<accession>A0A1L8CXM6</accession>